<name>A0A1C3RHN7_9PROT</name>
<protein>
    <submittedName>
        <fullName evidence="1">Uncharacterized protein</fullName>
    </submittedName>
</protein>
<dbReference type="Proteomes" id="UP000231658">
    <property type="component" value="Unassembled WGS sequence"/>
</dbReference>
<evidence type="ECO:0000313" key="2">
    <source>
        <dbReference type="Proteomes" id="UP000231658"/>
    </source>
</evidence>
<evidence type="ECO:0000313" key="1">
    <source>
        <dbReference type="EMBL" id="SCA56724.1"/>
    </source>
</evidence>
<keyword evidence="2" id="KW-1185">Reference proteome</keyword>
<organism evidence="1 2">
    <name type="scientific">Candidatus Terasakiella magnetica</name>
    <dbReference type="NCBI Taxonomy" id="1867952"/>
    <lineage>
        <taxon>Bacteria</taxon>
        <taxon>Pseudomonadati</taxon>
        <taxon>Pseudomonadota</taxon>
        <taxon>Alphaproteobacteria</taxon>
        <taxon>Rhodospirillales</taxon>
        <taxon>Terasakiellaceae</taxon>
        <taxon>Terasakiella</taxon>
    </lineage>
</organism>
<reference evidence="1 2" key="1">
    <citation type="submission" date="2016-07" db="EMBL/GenBank/DDBJ databases">
        <authorList>
            <person name="Lefevre C.T."/>
        </authorList>
    </citation>
    <scope>NUCLEOTIDE SEQUENCE [LARGE SCALE GENOMIC DNA]</scope>
    <source>
        <strain evidence="1">PR1</strain>
    </source>
</reference>
<gene>
    <name evidence="1" type="ORF">MTBPR1_30094</name>
</gene>
<accession>A0A1C3RHN7</accession>
<proteinExistence type="predicted"/>
<dbReference type="AlphaFoldDB" id="A0A1C3RHN7"/>
<dbReference type="EMBL" id="FLYE01000023">
    <property type="protein sequence ID" value="SCA56724.1"/>
    <property type="molecule type" value="Genomic_DNA"/>
</dbReference>
<sequence length="43" mass="5133">MICLKTSYKISLRIFVYFLTLNMNGSNVQSAFFNAFNHEYSYR</sequence>